<evidence type="ECO:0000256" key="2">
    <source>
        <dbReference type="ARBA" id="ARBA00008711"/>
    </source>
</evidence>
<dbReference type="GO" id="GO:0005737">
    <property type="term" value="C:cytoplasm"/>
    <property type="evidence" value="ECO:0007669"/>
    <property type="project" value="UniProtKB-SubCell"/>
</dbReference>
<dbReference type="PANTHER" id="PTHR10815:SF5">
    <property type="entry name" value="METHYLATED-DNA--PROTEIN-CYSTEINE METHYLTRANSFERASE"/>
    <property type="match status" value="1"/>
</dbReference>
<dbReference type="HAMAP" id="MF_00772">
    <property type="entry name" value="OGT"/>
    <property type="match status" value="1"/>
</dbReference>
<dbReference type="InterPro" id="IPR036217">
    <property type="entry name" value="MethylDNA_cys_MeTrfase_DNAb"/>
</dbReference>
<keyword evidence="7 9" id="KW-0234">DNA repair</keyword>
<dbReference type="GO" id="GO:0006307">
    <property type="term" value="P:DNA alkylation repair"/>
    <property type="evidence" value="ECO:0007669"/>
    <property type="project" value="UniProtKB-UniRule"/>
</dbReference>
<dbReference type="NCBIfam" id="TIGR00589">
    <property type="entry name" value="ogt"/>
    <property type="match status" value="1"/>
</dbReference>
<reference evidence="12 13" key="1">
    <citation type="submission" date="2017-06" db="EMBL/GenBank/DDBJ databases">
        <title>Draft genome of Pseudomonas nitroreducens DF05.</title>
        <authorList>
            <person name="Iyer R."/>
        </authorList>
    </citation>
    <scope>NUCLEOTIDE SEQUENCE [LARGE SCALE GENOMIC DNA]</scope>
    <source>
        <strain evidence="12 13">DF05</strain>
    </source>
</reference>
<keyword evidence="6 9" id="KW-0227">DNA damage</keyword>
<dbReference type="GO" id="GO:0032259">
    <property type="term" value="P:methylation"/>
    <property type="evidence" value="ECO:0007669"/>
    <property type="project" value="UniProtKB-KW"/>
</dbReference>
<accession>A0A246FD80</accession>
<comment type="catalytic activity">
    <reaction evidence="1 9">
        <text>a 4-O-methyl-thymidine in DNA + L-cysteinyl-[protein] = a thymidine in DNA + S-methyl-L-cysteinyl-[protein]</text>
        <dbReference type="Rhea" id="RHEA:53428"/>
        <dbReference type="Rhea" id="RHEA-COMP:10131"/>
        <dbReference type="Rhea" id="RHEA-COMP:10132"/>
        <dbReference type="Rhea" id="RHEA-COMP:13555"/>
        <dbReference type="Rhea" id="RHEA-COMP:13556"/>
        <dbReference type="ChEBI" id="CHEBI:29950"/>
        <dbReference type="ChEBI" id="CHEBI:82612"/>
        <dbReference type="ChEBI" id="CHEBI:137386"/>
        <dbReference type="ChEBI" id="CHEBI:137387"/>
        <dbReference type="EC" id="2.1.1.63"/>
    </reaction>
</comment>
<evidence type="ECO:0000256" key="6">
    <source>
        <dbReference type="ARBA" id="ARBA00022763"/>
    </source>
</evidence>
<feature type="domain" description="Methylated-DNA-[protein]-cysteine S-methyltransferase DNA binding" evidence="10">
    <location>
        <begin position="74"/>
        <end position="154"/>
    </location>
</feature>
<dbReference type="InterPro" id="IPR023546">
    <property type="entry name" value="MGMT"/>
</dbReference>
<comment type="catalytic activity">
    <reaction evidence="8 9">
        <text>a 6-O-methyl-2'-deoxyguanosine in DNA + L-cysteinyl-[protein] = S-methyl-L-cysteinyl-[protein] + a 2'-deoxyguanosine in DNA</text>
        <dbReference type="Rhea" id="RHEA:24000"/>
        <dbReference type="Rhea" id="RHEA-COMP:10131"/>
        <dbReference type="Rhea" id="RHEA-COMP:10132"/>
        <dbReference type="Rhea" id="RHEA-COMP:11367"/>
        <dbReference type="Rhea" id="RHEA-COMP:11368"/>
        <dbReference type="ChEBI" id="CHEBI:29950"/>
        <dbReference type="ChEBI" id="CHEBI:82612"/>
        <dbReference type="ChEBI" id="CHEBI:85445"/>
        <dbReference type="ChEBI" id="CHEBI:85448"/>
        <dbReference type="EC" id="2.1.1.63"/>
    </reaction>
</comment>
<name>A0A246FD80_PSENT</name>
<dbReference type="InterPro" id="IPR014048">
    <property type="entry name" value="MethylDNA_cys_MeTrfase_DNA-bd"/>
</dbReference>
<dbReference type="PANTHER" id="PTHR10815">
    <property type="entry name" value="METHYLATED-DNA--PROTEIN-CYSTEINE METHYLTRANSFERASE"/>
    <property type="match status" value="1"/>
</dbReference>
<evidence type="ECO:0000313" key="13">
    <source>
        <dbReference type="Proteomes" id="UP000198145"/>
    </source>
</evidence>
<feature type="active site" description="Nucleophile; methyl group acceptor" evidence="9">
    <location>
        <position position="125"/>
    </location>
</feature>
<dbReference type="SUPFAM" id="SSF46767">
    <property type="entry name" value="Methylated DNA-protein cysteine methyltransferase, C-terminal domain"/>
    <property type="match status" value="1"/>
</dbReference>
<dbReference type="InterPro" id="IPR001497">
    <property type="entry name" value="MethylDNA_cys_MeTrfase_AS"/>
</dbReference>
<evidence type="ECO:0000256" key="7">
    <source>
        <dbReference type="ARBA" id="ARBA00023204"/>
    </source>
</evidence>
<comment type="miscellaneous">
    <text evidence="9">This enzyme catalyzes only one turnover and therefore is not strictly catalytic. According to one definition, an enzyme is a biocatalyst that acts repeatedly and over many reaction cycles.</text>
</comment>
<dbReference type="RefSeq" id="WP_088417522.1">
    <property type="nucleotide sequence ID" value="NZ_NJBA01000003.1"/>
</dbReference>
<sequence length="158" mass="17712">MRYRYHDSPTGRLLLAGDEGGLRMLYMDLEVRHYPQPEWQQGSPLLDDVARQLDEYFAGKRQRFDVRLNTGGTEFQRQVWQALLDIPYGFTTVYAELARRIGRPTAIRAVGAANGANPISIIVPCHRVIGSNGSLTGYAGGLPRKELLLRLEGALERA</sequence>
<evidence type="ECO:0000259" key="11">
    <source>
        <dbReference type="Pfam" id="PF02870"/>
    </source>
</evidence>
<feature type="domain" description="Methylguanine DNA methyltransferase ribonuclease-like" evidence="11">
    <location>
        <begin position="1"/>
        <end position="69"/>
    </location>
</feature>
<gene>
    <name evidence="12" type="ORF">CEG18_11090</name>
</gene>
<dbReference type="GO" id="GO:0003908">
    <property type="term" value="F:methylated-DNA-[protein]-cysteine S-methyltransferase activity"/>
    <property type="evidence" value="ECO:0007669"/>
    <property type="project" value="UniProtKB-UniRule"/>
</dbReference>
<dbReference type="Proteomes" id="UP000198145">
    <property type="component" value="Unassembled WGS sequence"/>
</dbReference>
<dbReference type="PROSITE" id="PS00374">
    <property type="entry name" value="MGMT"/>
    <property type="match status" value="1"/>
</dbReference>
<evidence type="ECO:0000256" key="9">
    <source>
        <dbReference type="HAMAP-Rule" id="MF_00772"/>
    </source>
</evidence>
<dbReference type="InterPro" id="IPR008332">
    <property type="entry name" value="MethylG_MeTrfase_N"/>
</dbReference>
<evidence type="ECO:0000259" key="10">
    <source>
        <dbReference type="Pfam" id="PF01035"/>
    </source>
</evidence>
<dbReference type="STRING" id="46680.GCA_000807755_02079"/>
<protein>
    <recommendedName>
        <fullName evidence="9">Methylated-DNA--protein-cysteine methyltransferase</fullName>
        <ecNumber evidence="9">2.1.1.63</ecNumber>
    </recommendedName>
    <alternativeName>
        <fullName evidence="9">6-O-methylguanine-DNA methyltransferase</fullName>
        <shortName evidence="9">MGMT</shortName>
    </alternativeName>
    <alternativeName>
        <fullName evidence="9">O-6-methylguanine-DNA-alkyltransferase</fullName>
    </alternativeName>
</protein>
<dbReference type="Pfam" id="PF02870">
    <property type="entry name" value="Methyltransf_1N"/>
    <property type="match status" value="1"/>
</dbReference>
<organism evidence="12 13">
    <name type="scientific">Pseudomonas nitroreducens</name>
    <dbReference type="NCBI Taxonomy" id="46680"/>
    <lineage>
        <taxon>Bacteria</taxon>
        <taxon>Pseudomonadati</taxon>
        <taxon>Pseudomonadota</taxon>
        <taxon>Gammaproteobacteria</taxon>
        <taxon>Pseudomonadales</taxon>
        <taxon>Pseudomonadaceae</taxon>
        <taxon>Pseudomonas</taxon>
    </lineage>
</organism>
<dbReference type="InterPro" id="IPR036388">
    <property type="entry name" value="WH-like_DNA-bd_sf"/>
</dbReference>
<dbReference type="EC" id="2.1.1.63" evidence="9"/>
<comment type="subcellular location">
    <subcellularLocation>
        <location evidence="9">Cytoplasm</location>
    </subcellularLocation>
</comment>
<dbReference type="FunFam" id="1.10.10.10:FF:000214">
    <property type="entry name" value="Methylated-DNA--protein-cysteine methyltransferase"/>
    <property type="match status" value="1"/>
</dbReference>
<dbReference type="CDD" id="cd06445">
    <property type="entry name" value="ATase"/>
    <property type="match status" value="1"/>
</dbReference>
<evidence type="ECO:0000256" key="5">
    <source>
        <dbReference type="ARBA" id="ARBA00022679"/>
    </source>
</evidence>
<evidence type="ECO:0000256" key="1">
    <source>
        <dbReference type="ARBA" id="ARBA00001286"/>
    </source>
</evidence>
<dbReference type="SUPFAM" id="SSF53155">
    <property type="entry name" value="Methylated DNA-protein cysteine methyltransferase domain"/>
    <property type="match status" value="1"/>
</dbReference>
<evidence type="ECO:0000313" key="12">
    <source>
        <dbReference type="EMBL" id="OWP51390.1"/>
    </source>
</evidence>
<dbReference type="Gene3D" id="3.30.160.70">
    <property type="entry name" value="Methylated DNA-protein cysteine methyltransferase domain"/>
    <property type="match status" value="1"/>
</dbReference>
<keyword evidence="3 9" id="KW-0963">Cytoplasm</keyword>
<proteinExistence type="inferred from homology"/>
<evidence type="ECO:0000256" key="8">
    <source>
        <dbReference type="ARBA" id="ARBA00049348"/>
    </source>
</evidence>
<dbReference type="EMBL" id="NJBA01000003">
    <property type="protein sequence ID" value="OWP51390.1"/>
    <property type="molecule type" value="Genomic_DNA"/>
</dbReference>
<keyword evidence="5 9" id="KW-0808">Transferase</keyword>
<dbReference type="InterPro" id="IPR036631">
    <property type="entry name" value="MGMT_N_sf"/>
</dbReference>
<comment type="similarity">
    <text evidence="2 9">Belongs to the MGMT family.</text>
</comment>
<comment type="function">
    <text evidence="9">Involved in the cellular defense against the biological effects of O6-methylguanine (O6-MeG) and O4-methylthymine (O4-MeT) in DNA. Repairs the methylated nucleobase in DNA by stoichiometrically transferring the methyl group to a cysteine residue in the enzyme. This is a suicide reaction: the enzyme is irreversibly inactivated.</text>
</comment>
<evidence type="ECO:0000256" key="4">
    <source>
        <dbReference type="ARBA" id="ARBA00022603"/>
    </source>
</evidence>
<keyword evidence="4 9" id="KW-0489">Methyltransferase</keyword>
<comment type="caution">
    <text evidence="12">The sequence shown here is derived from an EMBL/GenBank/DDBJ whole genome shotgun (WGS) entry which is preliminary data.</text>
</comment>
<dbReference type="Gene3D" id="1.10.10.10">
    <property type="entry name" value="Winged helix-like DNA-binding domain superfamily/Winged helix DNA-binding domain"/>
    <property type="match status" value="1"/>
</dbReference>
<evidence type="ECO:0000256" key="3">
    <source>
        <dbReference type="ARBA" id="ARBA00022490"/>
    </source>
</evidence>
<dbReference type="AlphaFoldDB" id="A0A246FD80"/>
<dbReference type="Pfam" id="PF01035">
    <property type="entry name" value="DNA_binding_1"/>
    <property type="match status" value="1"/>
</dbReference>
<dbReference type="eggNOG" id="COG0350">
    <property type="taxonomic scope" value="Bacteria"/>
</dbReference>